<evidence type="ECO:0000313" key="1">
    <source>
        <dbReference type="EMBL" id="UOQ48430.1"/>
    </source>
</evidence>
<evidence type="ECO:0000313" key="2">
    <source>
        <dbReference type="Proteomes" id="UP000831782"/>
    </source>
</evidence>
<dbReference type="RefSeq" id="WP_244718927.1">
    <property type="nucleotide sequence ID" value="NZ_CP095072.1"/>
</dbReference>
<dbReference type="SUPFAM" id="SSF52540">
    <property type="entry name" value="P-loop containing nucleoside triphosphate hydrolases"/>
    <property type="match status" value="1"/>
</dbReference>
<dbReference type="Pfam" id="PF12846">
    <property type="entry name" value="AAA_10"/>
    <property type="match status" value="1"/>
</dbReference>
<accession>A0ABY4EVK4</accession>
<dbReference type="Gene3D" id="3.40.50.300">
    <property type="entry name" value="P-loop containing nucleotide triphosphate hydrolases"/>
    <property type="match status" value="2"/>
</dbReference>
<dbReference type="PANTHER" id="PTHR30121">
    <property type="entry name" value="UNCHARACTERIZED PROTEIN YJGR-RELATED"/>
    <property type="match status" value="1"/>
</dbReference>
<protein>
    <submittedName>
        <fullName evidence="1">ATP-binding protein</fullName>
    </submittedName>
</protein>
<dbReference type="InterPro" id="IPR051162">
    <property type="entry name" value="T4SS_component"/>
</dbReference>
<dbReference type="InterPro" id="IPR027417">
    <property type="entry name" value="P-loop_NTPase"/>
</dbReference>
<reference evidence="1 2" key="1">
    <citation type="submission" date="2022-04" db="EMBL/GenBank/DDBJ databases">
        <title>Gracilibacillus sp. isolated from saltern.</title>
        <authorList>
            <person name="Won M."/>
            <person name="Lee C.-M."/>
            <person name="Woen H.-Y."/>
            <person name="Kwon S.-W."/>
        </authorList>
    </citation>
    <scope>NUCLEOTIDE SEQUENCE [LARGE SCALE GENOMIC DNA]</scope>
    <source>
        <strain evidence="1 2">SSWR10-1</strain>
    </source>
</reference>
<gene>
    <name evidence="1" type="ORF">MUN88_20755</name>
</gene>
<keyword evidence="1" id="KW-0547">Nucleotide-binding</keyword>
<dbReference type="GO" id="GO:0005524">
    <property type="term" value="F:ATP binding"/>
    <property type="evidence" value="ECO:0007669"/>
    <property type="project" value="UniProtKB-KW"/>
</dbReference>
<dbReference type="Proteomes" id="UP000831782">
    <property type="component" value="Chromosome"/>
</dbReference>
<proteinExistence type="predicted"/>
<name>A0ABY4EVK4_9BACI</name>
<sequence length="699" mass="81202">MKLNKMDAIVTTDVSDFLKKFVKRVREDISKVMTLQTEAEDDFKYYEELEKAFWQKTSYHKNYNKLTKKEVYHLLYYHFHRTSDMFDVPNSQYNLTEGVIKNHYGYLTIAHQDYTEYISFLPMAEMPVTAENNQYILDIIESTDFPVEFQIRYHFKENEKNIRQVRKLKRRFRNFDQEIHSTNTADEDTIVETASERMGDLLDDVKKNSRQLLYMTFTLVISDRDKQLLEEKYQMLQTIFKNTGFKLSRPLVDQLTLFSQSLPGSFTAYDYFEQVVDETYLAQSSMDINNKIGNRFGMVLGKVVTGKKLSSVEQAREINNNIVVFNPTLTKRAIKGAVHTNGNILITGPPGSGKSMLVKYFFTWSTFFGSKVLYIDPKNELQRYYQEALEKYGDIPEFREMYERINFVHLSEESEFAGALDPLVFLEGDKAIQTAMMILNTLAEVSVNQGNRNESVTIYESILEEVNNAESPTLTGVVDRIIEKDDTLGKYIEKYKYGIGRMLFGQEDSQGLDFKRQINVLGLQGLKLPTSDNMNDEERIGLCLMMSISKYVHTFSTNKGEDAQIIFDEAWILKRSTHGQDLIDEMLRTGRSLKTDIILVTQAYDDYNVDTTKEQIGVKFAFRPKSDEAIKPILRFFDMEENPENIEVVNSLKSGMCLFQDHIGRNQAIAIDILFDEWFEAFKTTDRESTAIQYEEVYS</sequence>
<dbReference type="EMBL" id="CP095072">
    <property type="protein sequence ID" value="UOQ48430.1"/>
    <property type="molecule type" value="Genomic_DNA"/>
</dbReference>
<dbReference type="PANTHER" id="PTHR30121:SF6">
    <property type="entry name" value="SLR6007 PROTEIN"/>
    <property type="match status" value="1"/>
</dbReference>
<organism evidence="1 2">
    <name type="scientific">Gracilibacillus caseinilyticus</name>
    <dbReference type="NCBI Taxonomy" id="2932256"/>
    <lineage>
        <taxon>Bacteria</taxon>
        <taxon>Bacillati</taxon>
        <taxon>Bacillota</taxon>
        <taxon>Bacilli</taxon>
        <taxon>Bacillales</taxon>
        <taxon>Bacillaceae</taxon>
        <taxon>Gracilibacillus</taxon>
    </lineage>
</organism>
<keyword evidence="1" id="KW-0067">ATP-binding</keyword>
<keyword evidence="2" id="KW-1185">Reference proteome</keyword>